<feature type="coiled-coil region" evidence="1">
    <location>
        <begin position="567"/>
        <end position="594"/>
    </location>
</feature>
<reference evidence="2" key="1">
    <citation type="submission" date="2023-07" db="EMBL/GenBank/DDBJ databases">
        <authorList>
            <consortium name="CYATHOMIX"/>
        </authorList>
    </citation>
    <scope>NUCLEOTIDE SEQUENCE</scope>
    <source>
        <strain evidence="2">N/A</strain>
    </source>
</reference>
<comment type="caution">
    <text evidence="2">The sequence shown here is derived from an EMBL/GenBank/DDBJ whole genome shotgun (WGS) entry which is preliminary data.</text>
</comment>
<feature type="coiled-coil region" evidence="1">
    <location>
        <begin position="154"/>
        <end position="232"/>
    </location>
</feature>
<organism evidence="2 3">
    <name type="scientific">Cylicocyclus nassatus</name>
    <name type="common">Nematode worm</name>
    <dbReference type="NCBI Taxonomy" id="53992"/>
    <lineage>
        <taxon>Eukaryota</taxon>
        <taxon>Metazoa</taxon>
        <taxon>Ecdysozoa</taxon>
        <taxon>Nematoda</taxon>
        <taxon>Chromadorea</taxon>
        <taxon>Rhabditida</taxon>
        <taxon>Rhabditina</taxon>
        <taxon>Rhabditomorpha</taxon>
        <taxon>Strongyloidea</taxon>
        <taxon>Strongylidae</taxon>
        <taxon>Cylicocyclus</taxon>
    </lineage>
</organism>
<dbReference type="Gene3D" id="1.10.287.1490">
    <property type="match status" value="1"/>
</dbReference>
<evidence type="ECO:0000313" key="2">
    <source>
        <dbReference type="EMBL" id="CAJ0592251.1"/>
    </source>
</evidence>
<evidence type="ECO:0000256" key="1">
    <source>
        <dbReference type="SAM" id="Coils"/>
    </source>
</evidence>
<keyword evidence="1" id="KW-0175">Coiled coil</keyword>
<proteinExistence type="predicted"/>
<evidence type="ECO:0000313" key="3">
    <source>
        <dbReference type="Proteomes" id="UP001176961"/>
    </source>
</evidence>
<protein>
    <submittedName>
        <fullName evidence="2">Uncharacterized protein</fullName>
    </submittedName>
</protein>
<name>A0AA36DS88_CYLNA</name>
<sequence>MADASDKQLVTVGYLNKRLEPVEKTIPEYALHPENLEKLSILNSMDVNTVAFTNKYDSIDSENKPIRSEIDGRLETLEHATLGDDSDIRREFHLGLNTEAVYDLGNTTLHSKYTFTLKNKTLVVETENVNFVGDFPYSTLLEEQQAVIGVVNGLNNTNQRIDNLQETITSESLKNDSTKHEEDITSLNTSVDNLNGNITSLEERLTGKDGTITTLSNEVQTLNNEVITLKEDVESNTSTIDALDERTTELEKYKTESSSSFSELKTQVEQNGKSIDDIKVELSPDNKNPIVRNKQFKDTIDTLGGKIDDLVRTNKVEKDSTKLVESGGVWNAIEGFKWTENISEYEDVLIYLLDKRRKYEFSTLHKVYQWMNRLMAVVLQVYFSQKNGPYVPDFGDDAQLTKEDWKGLREIVDVGEQLLILLERLQITTKDGTVIEDNPLYEGIEFKQDEIVAFKKMLVYKDEIIMLEKKIATQEVVDQKIAAAINEHCLDNEHPHPTDSYIAEHVIPNKANGLTDSAMTTVKSEAYDFIVASDRYKTLERAEKCRDVYSNACSYADGLKTGIDSLIEAFHTDLNNYKEKNDEAVAENTKKIETVNLRVNQKLTTTDFGEHFKTEMEGVVANAPVVGTGLYEDLKEKPDIEGMITTAISVFVPRSEIEEHYALKTELNTKFDTAVDIFTTTSKKYTDNFGSWRLLETVSSVDELPDPNTKGLLVGTIYSVEPEEGDPTFYIFHKYELEESGHWFDLFDFIWQRLSKYHYTKAEEDEVHDSIKQLVIELRSFLLENYYNKEELDAKFLTVDVALNNLDTRIKLNDNRIAENKTNIGKNTESIKFLGIKILHLWKWVKKTYLTKDEADRRYVSRKMLDDYYIKDEIDAKLNELEEKLRAEIEKVDFKLTEHIEDANKVFEQLHAKDEELKGEIDDLWNDKASKDGVAEAFERVVTGYYAGSEDYGYSEEKHMPAPVGDGEIYPVESYKSLFDKFNLDLDGNYDHTDLLLKILQHTGSSIKND</sequence>
<dbReference type="EMBL" id="CATQJL010000040">
    <property type="protein sequence ID" value="CAJ0592251.1"/>
    <property type="molecule type" value="Genomic_DNA"/>
</dbReference>
<dbReference type="Proteomes" id="UP001176961">
    <property type="component" value="Unassembled WGS sequence"/>
</dbReference>
<feature type="coiled-coil region" evidence="1">
    <location>
        <begin position="871"/>
        <end position="898"/>
    </location>
</feature>
<keyword evidence="3" id="KW-1185">Reference proteome</keyword>
<accession>A0AA36DS88</accession>
<dbReference type="AlphaFoldDB" id="A0AA36DS88"/>
<gene>
    <name evidence="2" type="ORF">CYNAS_LOCUS4234</name>
</gene>